<feature type="transmembrane region" description="Helical" evidence="17">
    <location>
        <begin position="277"/>
        <end position="296"/>
    </location>
</feature>
<keyword evidence="8 17" id="KW-0812">Transmembrane</keyword>
<feature type="domain" description="Cytochrome b/b6 N-terminal region profile" evidence="18">
    <location>
        <begin position="1"/>
        <end position="199"/>
    </location>
</feature>
<dbReference type="SUPFAM" id="SSF81648">
    <property type="entry name" value="a domain/subunit of cytochrome bc1 complex (Ubiquinol-cytochrome c reductase)"/>
    <property type="match status" value="1"/>
</dbReference>
<evidence type="ECO:0000256" key="11">
    <source>
        <dbReference type="ARBA" id="ARBA00022982"/>
    </source>
</evidence>
<evidence type="ECO:0000256" key="3">
    <source>
        <dbReference type="ARBA" id="ARBA00011649"/>
    </source>
</evidence>
<name>A0A4Y5QDB0_9ACAR</name>
<comment type="subcellular location">
    <subcellularLocation>
        <location evidence="2">Mitochondrion inner membrane</location>
        <topology evidence="2">Multi-pass membrane protein</topology>
    </subcellularLocation>
</comment>
<comment type="subunit">
    <text evidence="3">The main subunits of complex b-c1 are: cytochrome b, cytochrome c1 and the Rieske protein.</text>
</comment>
<geneLocation type="mitochondrion" evidence="20"/>
<evidence type="ECO:0000313" key="20">
    <source>
        <dbReference type="EMBL" id="QCX29668.1"/>
    </source>
</evidence>
<dbReference type="Pfam" id="PF00032">
    <property type="entry name" value="Cytochrom_B_C"/>
    <property type="match status" value="1"/>
</dbReference>
<dbReference type="Pfam" id="PF00033">
    <property type="entry name" value="Cytochrome_B"/>
    <property type="match status" value="1"/>
</dbReference>
<evidence type="ECO:0000256" key="4">
    <source>
        <dbReference type="ARBA" id="ARBA00013531"/>
    </source>
</evidence>
<dbReference type="InterPro" id="IPR027387">
    <property type="entry name" value="Cytb/b6-like_sf"/>
</dbReference>
<evidence type="ECO:0000256" key="6">
    <source>
        <dbReference type="ARBA" id="ARBA00022617"/>
    </source>
</evidence>
<dbReference type="GO" id="GO:0016491">
    <property type="term" value="F:oxidoreductase activity"/>
    <property type="evidence" value="ECO:0007669"/>
    <property type="project" value="UniProtKB-UniRule"/>
</dbReference>
<evidence type="ECO:0000259" key="19">
    <source>
        <dbReference type="PROSITE" id="PS51003"/>
    </source>
</evidence>
<keyword evidence="13 17" id="KW-0408">Iron</keyword>
<dbReference type="Gene3D" id="1.20.810.10">
    <property type="entry name" value="Cytochrome Bc1 Complex, Chain C"/>
    <property type="match status" value="1"/>
</dbReference>
<evidence type="ECO:0000256" key="15">
    <source>
        <dbReference type="ARBA" id="ARBA00023128"/>
    </source>
</evidence>
<sequence>MMFNFKKSLLFPLPSNLSYLWNFGSLLGMCLSIQLLTGIFLSMFYNNDIYCSFDSINHINRNVSMGWLIRSFHANGASLFFIMIYMHIGRNIFYKSYNKIFVWFSGIMILLLLFSTSFIGYVLPWGQMSFWGATVITNLLSSIPYLGNMLTLWVWGNFSISNPTLMRFFSLHFLLPFIMVLMSFIHIMFLHLSMSSNPMGFETPDKIPFYPFFLMKDMTGIFFSFTLFILVSISYPYIFMDPDNFILANPLSTPPHIQPEWYFLFNYSILRSIPNKLGGVIALMSSILILFIISLMNPIYLNKSKNNLIIWKILYFLWMWNFIYLSILGTCPIETPYNYISKFSSFMYFLFYFLM</sequence>
<keyword evidence="10" id="KW-0999">Mitochondrion inner membrane</keyword>
<evidence type="ECO:0000256" key="9">
    <source>
        <dbReference type="ARBA" id="ARBA00022723"/>
    </source>
</evidence>
<keyword evidence="16 17" id="KW-0472">Membrane</keyword>
<dbReference type="InterPro" id="IPR048259">
    <property type="entry name" value="Cytochrome_b_N_euk/bac"/>
</dbReference>
<evidence type="ECO:0000256" key="2">
    <source>
        <dbReference type="ARBA" id="ARBA00004448"/>
    </source>
</evidence>
<dbReference type="GO" id="GO:0008121">
    <property type="term" value="F:quinol-cytochrome-c reductase activity"/>
    <property type="evidence" value="ECO:0007669"/>
    <property type="project" value="TreeGrafter"/>
</dbReference>
<dbReference type="PANTHER" id="PTHR19271">
    <property type="entry name" value="CYTOCHROME B"/>
    <property type="match status" value="1"/>
</dbReference>
<evidence type="ECO:0000256" key="1">
    <source>
        <dbReference type="ARBA" id="ARBA00002566"/>
    </source>
</evidence>
<accession>A0A4Y5QDB0</accession>
<feature type="transmembrane region" description="Helical" evidence="17">
    <location>
        <begin position="135"/>
        <end position="156"/>
    </location>
</feature>
<protein>
    <recommendedName>
        <fullName evidence="4 17">Cytochrome b</fullName>
    </recommendedName>
</protein>
<keyword evidence="12 17" id="KW-1133">Transmembrane helix</keyword>
<gene>
    <name evidence="20" type="primary">CYTB</name>
</gene>
<feature type="transmembrane region" description="Helical" evidence="17">
    <location>
        <begin position="20"/>
        <end position="46"/>
    </location>
</feature>
<dbReference type="InterPro" id="IPR016174">
    <property type="entry name" value="Di-haem_cyt_TM"/>
</dbReference>
<feature type="transmembrane region" description="Helical" evidence="17">
    <location>
        <begin position="336"/>
        <end position="354"/>
    </location>
</feature>
<evidence type="ECO:0000256" key="16">
    <source>
        <dbReference type="ARBA" id="ARBA00023136"/>
    </source>
</evidence>
<dbReference type="PANTHER" id="PTHR19271:SF16">
    <property type="entry name" value="CYTOCHROME B"/>
    <property type="match status" value="1"/>
</dbReference>
<proteinExistence type="inferred from homology"/>
<feature type="transmembrane region" description="Helical" evidence="17">
    <location>
        <begin position="168"/>
        <end position="192"/>
    </location>
</feature>
<dbReference type="GO" id="GO:0005743">
    <property type="term" value="C:mitochondrial inner membrane"/>
    <property type="evidence" value="ECO:0007669"/>
    <property type="project" value="UniProtKB-SubCell"/>
</dbReference>
<dbReference type="CDD" id="cd00284">
    <property type="entry name" value="Cytochrome_b_N"/>
    <property type="match status" value="1"/>
</dbReference>
<keyword evidence="15 17" id="KW-0496">Mitochondrion</keyword>
<keyword evidence="6 17" id="KW-0349">Heme</keyword>
<feature type="transmembrane region" description="Helical" evidence="17">
    <location>
        <begin position="308"/>
        <end position="330"/>
    </location>
</feature>
<feature type="transmembrane region" description="Helical" evidence="17">
    <location>
        <begin position="100"/>
        <end position="123"/>
    </location>
</feature>
<dbReference type="GO" id="GO:0046872">
    <property type="term" value="F:metal ion binding"/>
    <property type="evidence" value="ECO:0007669"/>
    <property type="project" value="UniProtKB-UniRule"/>
</dbReference>
<evidence type="ECO:0000256" key="14">
    <source>
        <dbReference type="ARBA" id="ARBA00023075"/>
    </source>
</evidence>
<feature type="domain" description="Cytochrome b/b6 C-terminal region profile" evidence="19">
    <location>
        <begin position="199"/>
        <end position="355"/>
    </location>
</feature>
<evidence type="ECO:0000256" key="5">
    <source>
        <dbReference type="ARBA" id="ARBA00022448"/>
    </source>
</evidence>
<organism evidence="20">
    <name type="scientific">Blattisocius keegani</name>
    <dbReference type="NCBI Taxonomy" id="2337216"/>
    <lineage>
        <taxon>Eukaryota</taxon>
        <taxon>Metazoa</taxon>
        <taxon>Ecdysozoa</taxon>
        <taxon>Arthropoda</taxon>
        <taxon>Chelicerata</taxon>
        <taxon>Arachnida</taxon>
        <taxon>Acari</taxon>
        <taxon>Parasitiformes</taxon>
        <taxon>Mesostigmata</taxon>
        <taxon>Gamasina</taxon>
        <taxon>Phytoseioidea</taxon>
        <taxon>Blattisociidae</taxon>
        <taxon>Blattisocius</taxon>
    </lineage>
</organism>
<evidence type="ECO:0000256" key="10">
    <source>
        <dbReference type="ARBA" id="ARBA00022792"/>
    </source>
</evidence>
<keyword evidence="9 17" id="KW-0479">Metal-binding</keyword>
<evidence type="ECO:0000256" key="17">
    <source>
        <dbReference type="RuleBase" id="RU362117"/>
    </source>
</evidence>
<dbReference type="EMBL" id="MH120211">
    <property type="protein sequence ID" value="QCX29668.1"/>
    <property type="molecule type" value="Genomic_DNA"/>
</dbReference>
<evidence type="ECO:0000256" key="8">
    <source>
        <dbReference type="ARBA" id="ARBA00022692"/>
    </source>
</evidence>
<dbReference type="InterPro" id="IPR036150">
    <property type="entry name" value="Cyt_b/b6_C_sf"/>
</dbReference>
<comment type="similarity">
    <text evidence="17">Belongs to the cytochrome b family.</text>
</comment>
<comment type="function">
    <text evidence="1 17">Component of the ubiquinol-cytochrome c reductase complex (complex III or cytochrome b-c1 complex) that is part of the mitochondrial respiratory chain. The b-c1 complex mediates electron transfer from ubiquinol to cytochrome c. Contributes to the generation of a proton gradient across the mitochondrial membrane that is then used for ATP synthesis.</text>
</comment>
<keyword evidence="14" id="KW-0830">Ubiquinone</keyword>
<dbReference type="InterPro" id="IPR005797">
    <property type="entry name" value="Cyt_b/b6_N"/>
</dbReference>
<evidence type="ECO:0000256" key="13">
    <source>
        <dbReference type="ARBA" id="ARBA00023004"/>
    </source>
</evidence>
<dbReference type="AlphaFoldDB" id="A0A4Y5QDB0"/>
<feature type="transmembrane region" description="Helical" evidence="17">
    <location>
        <begin position="213"/>
        <end position="238"/>
    </location>
</feature>
<keyword evidence="7 17" id="KW-0679">Respiratory chain</keyword>
<evidence type="ECO:0000256" key="7">
    <source>
        <dbReference type="ARBA" id="ARBA00022660"/>
    </source>
</evidence>
<feature type="transmembrane region" description="Helical" evidence="17">
    <location>
        <begin position="67"/>
        <end position="88"/>
    </location>
</feature>
<dbReference type="PROSITE" id="PS51003">
    <property type="entry name" value="CYTB_CTER"/>
    <property type="match status" value="1"/>
</dbReference>
<dbReference type="SUPFAM" id="SSF81342">
    <property type="entry name" value="Transmembrane di-heme cytochromes"/>
    <property type="match status" value="1"/>
</dbReference>
<keyword evidence="5 17" id="KW-0813">Transport</keyword>
<dbReference type="InterPro" id="IPR005798">
    <property type="entry name" value="Cyt_b/b6_C"/>
</dbReference>
<dbReference type="PROSITE" id="PS51002">
    <property type="entry name" value="CYTB_NTER"/>
    <property type="match status" value="1"/>
</dbReference>
<reference evidence="20" key="1">
    <citation type="journal article" date="2019" name="Int. J. Acarology">
        <title>The complete mitochondrial genome of Blattisocius keegani Fox (Acari: Mesostigmata) and the related phylogenetic analyses.</title>
        <authorList>
            <person name="Wu L."/>
            <person name="Cheng S."/>
            <person name="Guo L."/>
            <person name="Mo W."/>
            <person name="Xia B."/>
            <person name="Zou Z."/>
        </authorList>
    </citation>
    <scope>NUCLEOTIDE SEQUENCE</scope>
</reference>
<evidence type="ECO:0000256" key="12">
    <source>
        <dbReference type="ARBA" id="ARBA00022989"/>
    </source>
</evidence>
<comment type="cofactor">
    <cofactor evidence="17">
        <name>heme b</name>
        <dbReference type="ChEBI" id="CHEBI:60344"/>
    </cofactor>
    <text evidence="17">Binds 2 heme groups non-covalently.</text>
</comment>
<dbReference type="GO" id="GO:0006122">
    <property type="term" value="P:mitochondrial electron transport, ubiquinol to cytochrome c"/>
    <property type="evidence" value="ECO:0007669"/>
    <property type="project" value="TreeGrafter"/>
</dbReference>
<keyword evidence="11 17" id="KW-0249">Electron transport</keyword>
<evidence type="ECO:0000259" key="18">
    <source>
        <dbReference type="PROSITE" id="PS51002"/>
    </source>
</evidence>